<keyword evidence="1" id="KW-0732">Signal</keyword>
<evidence type="ECO:0000256" key="1">
    <source>
        <dbReference type="SAM" id="SignalP"/>
    </source>
</evidence>
<gene>
    <name evidence="2" type="primary">ytfJ_2</name>
    <name evidence="2" type="ORF">NCTC13335_01479</name>
</gene>
<dbReference type="Proteomes" id="UP000255264">
    <property type="component" value="Unassembled WGS sequence"/>
</dbReference>
<proteinExistence type="predicted"/>
<dbReference type="AlphaFoldDB" id="A0A377IZE8"/>
<dbReference type="Pfam" id="PF09695">
    <property type="entry name" value="YtfJ_HI0045"/>
    <property type="match status" value="1"/>
</dbReference>
<name>A0A377IZE8_9PAST</name>
<dbReference type="RefSeq" id="WP_115003274.1">
    <property type="nucleotide sequence ID" value="NZ_UGHS01000004.1"/>
</dbReference>
<protein>
    <submittedName>
        <fullName evidence="2">Transcriptional regulator</fullName>
    </submittedName>
</protein>
<organism evidence="2 3">
    <name type="scientific">Haemophilus pittmaniae</name>
    <dbReference type="NCBI Taxonomy" id="249188"/>
    <lineage>
        <taxon>Bacteria</taxon>
        <taxon>Pseudomonadati</taxon>
        <taxon>Pseudomonadota</taxon>
        <taxon>Gammaproteobacteria</taxon>
        <taxon>Pasteurellales</taxon>
        <taxon>Pasteurellaceae</taxon>
        <taxon>Haemophilus</taxon>
    </lineage>
</organism>
<reference evidence="2 3" key="1">
    <citation type="submission" date="2018-06" db="EMBL/GenBank/DDBJ databases">
        <authorList>
            <consortium name="Pathogen Informatics"/>
            <person name="Doyle S."/>
        </authorList>
    </citation>
    <scope>NUCLEOTIDE SEQUENCE [LARGE SCALE GENOMIC DNA]</scope>
    <source>
        <strain evidence="2 3">NCTC13335</strain>
    </source>
</reference>
<accession>A0A377IZE8</accession>
<evidence type="ECO:0000313" key="2">
    <source>
        <dbReference type="EMBL" id="STO93595.1"/>
    </source>
</evidence>
<evidence type="ECO:0000313" key="3">
    <source>
        <dbReference type="Proteomes" id="UP000255264"/>
    </source>
</evidence>
<feature type="chain" id="PRO_5016886355" evidence="1">
    <location>
        <begin position="22"/>
        <end position="185"/>
    </location>
</feature>
<keyword evidence="3" id="KW-1185">Reference proteome</keyword>
<dbReference type="EMBL" id="UGHS01000004">
    <property type="protein sequence ID" value="STO93595.1"/>
    <property type="molecule type" value="Genomic_DNA"/>
</dbReference>
<feature type="signal peptide" evidence="1">
    <location>
        <begin position="1"/>
        <end position="21"/>
    </location>
</feature>
<sequence>MQKIMRYTLLTGLLFAASAGAHQIQAGQMLPQVAVSDKGEIVLNNADVAYQSWSSSGLPGKVRVVQHFAARTTAKEKNQALVDAIKAAHFNAAKYQTTSIINADDAVIGTGMFVTSSAEKGKKENAHSQVVLDAKGAVKKAWGLREKDSAIILLDKTGKVQFVKEGQLTAAEVQEVIERIKQLSQ</sequence>
<dbReference type="InterPro" id="IPR006513">
    <property type="entry name" value="YtfJ_HI0045"/>
</dbReference>
<dbReference type="OrthoDB" id="5689995at2"/>
<dbReference type="NCBIfam" id="TIGR01626">
    <property type="entry name" value="ytfJ_HI0045"/>
    <property type="match status" value="1"/>
</dbReference>
<dbReference type="Gene3D" id="3.40.30.10">
    <property type="entry name" value="Glutaredoxin"/>
    <property type="match status" value="1"/>
</dbReference>